<feature type="transmembrane region" description="Helical" evidence="1">
    <location>
        <begin position="50"/>
        <end position="68"/>
    </location>
</feature>
<feature type="transmembrane region" description="Helical" evidence="1">
    <location>
        <begin position="28"/>
        <end position="43"/>
    </location>
</feature>
<proteinExistence type="predicted"/>
<comment type="caution">
    <text evidence="3">The sequence shown here is derived from an EMBL/GenBank/DDBJ whole genome shotgun (WGS) entry which is preliminary data.</text>
</comment>
<dbReference type="Proteomes" id="UP000532273">
    <property type="component" value="Unassembled WGS sequence"/>
</dbReference>
<evidence type="ECO:0000313" key="5">
    <source>
        <dbReference type="Proteomes" id="UP000642938"/>
    </source>
</evidence>
<dbReference type="Pfam" id="PF20619">
    <property type="entry name" value="DUF6804"/>
    <property type="match status" value="1"/>
</dbReference>
<gene>
    <name evidence="2" type="ORF">GCM10007422_34100</name>
    <name evidence="3" type="ORF">GGQ60_003663</name>
</gene>
<keyword evidence="5" id="KW-1185">Reference proteome</keyword>
<name>A0A7W6P6G8_9SPHI</name>
<dbReference type="RefSeq" id="WP_183766816.1">
    <property type="nucleotide sequence ID" value="NZ_BMHZ01000003.1"/>
</dbReference>
<dbReference type="Proteomes" id="UP000642938">
    <property type="component" value="Unassembled WGS sequence"/>
</dbReference>
<reference evidence="3 4" key="3">
    <citation type="submission" date="2020-08" db="EMBL/GenBank/DDBJ databases">
        <title>Genomic Encyclopedia of Type Strains, Phase IV (KMG-IV): sequencing the most valuable type-strain genomes for metagenomic binning, comparative biology and taxonomic classification.</title>
        <authorList>
            <person name="Goeker M."/>
        </authorList>
    </citation>
    <scope>NUCLEOTIDE SEQUENCE [LARGE SCALE GENOMIC DNA]</scope>
    <source>
        <strain evidence="3 4">DSM 100774</strain>
    </source>
</reference>
<dbReference type="EMBL" id="BMHZ01000003">
    <property type="protein sequence ID" value="GGH13467.1"/>
    <property type="molecule type" value="Genomic_DNA"/>
</dbReference>
<organism evidence="3 4">
    <name type="scientific">Pedobacter zeae</name>
    <dbReference type="NCBI Taxonomy" id="1737356"/>
    <lineage>
        <taxon>Bacteria</taxon>
        <taxon>Pseudomonadati</taxon>
        <taxon>Bacteroidota</taxon>
        <taxon>Sphingobacteriia</taxon>
        <taxon>Sphingobacteriales</taxon>
        <taxon>Sphingobacteriaceae</taxon>
        <taxon>Pedobacter</taxon>
    </lineage>
</organism>
<reference evidence="5" key="2">
    <citation type="journal article" date="2019" name="Int. J. Syst. Evol. Microbiol.">
        <title>The Global Catalogue of Microorganisms (GCM) 10K type strain sequencing project: providing services to taxonomists for standard genome sequencing and annotation.</title>
        <authorList>
            <consortium name="The Broad Institute Genomics Platform"/>
            <consortium name="The Broad Institute Genome Sequencing Center for Infectious Disease"/>
            <person name="Wu L."/>
            <person name="Ma J."/>
        </authorList>
    </citation>
    <scope>NUCLEOTIDE SEQUENCE [LARGE SCALE GENOMIC DNA]</scope>
    <source>
        <strain evidence="5">CGMCC 1.15287</strain>
    </source>
</reference>
<sequence length="126" mass="14657">MKQFLTICAIACFIAILRLPIAYYTFLRAIVSLGAIVLIYNFFKQKNYSLTVVFMVVLLLFNPILPVYLHRKSIWIPLDVITGLLFLIISYYEKKEPVKEEKATEVMTVSKTYTRDRIVSAKKEIK</sequence>
<dbReference type="AlphaFoldDB" id="A0A7W6P6G8"/>
<reference evidence="2" key="4">
    <citation type="submission" date="2024-05" db="EMBL/GenBank/DDBJ databases">
        <authorList>
            <person name="Sun Q."/>
            <person name="Zhou Y."/>
        </authorList>
    </citation>
    <scope>NUCLEOTIDE SEQUENCE</scope>
    <source>
        <strain evidence="2">CGMCC 1.15287</strain>
    </source>
</reference>
<evidence type="ECO:0000313" key="3">
    <source>
        <dbReference type="EMBL" id="MBB4109654.1"/>
    </source>
</evidence>
<dbReference type="EMBL" id="JACIEF010000003">
    <property type="protein sequence ID" value="MBB4109654.1"/>
    <property type="molecule type" value="Genomic_DNA"/>
</dbReference>
<protein>
    <submittedName>
        <fullName evidence="3">Putative membrane protein</fullName>
    </submittedName>
</protein>
<evidence type="ECO:0000313" key="2">
    <source>
        <dbReference type="EMBL" id="GGH13467.1"/>
    </source>
</evidence>
<feature type="transmembrane region" description="Helical" evidence="1">
    <location>
        <begin position="74"/>
        <end position="92"/>
    </location>
</feature>
<accession>A0A7W6P6G8</accession>
<keyword evidence="1" id="KW-0812">Transmembrane</keyword>
<dbReference type="InterPro" id="IPR046548">
    <property type="entry name" value="DUF6804"/>
</dbReference>
<evidence type="ECO:0000256" key="1">
    <source>
        <dbReference type="SAM" id="Phobius"/>
    </source>
</evidence>
<evidence type="ECO:0000313" key="4">
    <source>
        <dbReference type="Proteomes" id="UP000532273"/>
    </source>
</evidence>
<keyword evidence="1" id="KW-0472">Membrane</keyword>
<keyword evidence="1" id="KW-1133">Transmembrane helix</keyword>
<reference evidence="2" key="1">
    <citation type="journal article" date="2014" name="Int. J. Syst. Evol. Microbiol.">
        <title>Complete genome of a new Firmicutes species belonging to the dominant human colonic microbiota ('Ruminococcus bicirculans') reveals two chromosomes and a selective capacity to utilize plant glucans.</title>
        <authorList>
            <consortium name="NISC Comparative Sequencing Program"/>
            <person name="Wegmann U."/>
            <person name="Louis P."/>
            <person name="Goesmann A."/>
            <person name="Henrissat B."/>
            <person name="Duncan S.H."/>
            <person name="Flint H.J."/>
        </authorList>
    </citation>
    <scope>NUCLEOTIDE SEQUENCE</scope>
    <source>
        <strain evidence="2">CGMCC 1.15287</strain>
    </source>
</reference>